<protein>
    <recommendedName>
        <fullName evidence="1">DUF6916 domain-containing protein</fullName>
    </recommendedName>
</protein>
<organism evidence="2 3">
    <name type="scientific">Thalassotalea insulae</name>
    <dbReference type="NCBI Taxonomy" id="2056778"/>
    <lineage>
        <taxon>Bacteria</taxon>
        <taxon>Pseudomonadati</taxon>
        <taxon>Pseudomonadota</taxon>
        <taxon>Gammaproteobacteria</taxon>
        <taxon>Alteromonadales</taxon>
        <taxon>Colwelliaceae</taxon>
        <taxon>Thalassotalea</taxon>
    </lineage>
</organism>
<evidence type="ECO:0000313" key="3">
    <source>
        <dbReference type="Proteomes" id="UP001157186"/>
    </source>
</evidence>
<comment type="caution">
    <text evidence="2">The sequence shown here is derived from an EMBL/GenBank/DDBJ whole genome shotgun (WGS) entry which is preliminary data.</text>
</comment>
<keyword evidence="3" id="KW-1185">Reference proteome</keyword>
<sequence length="96" mass="10585">MQALNCQSFINLIGENIQLTDDKGNSAELEITAVKPSKHSNEGWCSHAICFKGSPEFHFTQGSYSLTHPDLTLNSLFISPKSLIDYEAIISSPIKD</sequence>
<dbReference type="EMBL" id="BSST01000001">
    <property type="protein sequence ID" value="GLX80155.1"/>
    <property type="molecule type" value="Genomic_DNA"/>
</dbReference>
<evidence type="ECO:0000313" key="2">
    <source>
        <dbReference type="EMBL" id="GLX80155.1"/>
    </source>
</evidence>
<accession>A0ABQ6H089</accession>
<evidence type="ECO:0000259" key="1">
    <source>
        <dbReference type="Pfam" id="PF21880"/>
    </source>
</evidence>
<reference evidence="2 3" key="1">
    <citation type="submission" date="2023-03" db="EMBL/GenBank/DDBJ databases">
        <title>Draft genome sequence of Thalassotalea insulae KCTC 62186T.</title>
        <authorList>
            <person name="Sawabe T."/>
        </authorList>
    </citation>
    <scope>NUCLEOTIDE SEQUENCE [LARGE SCALE GENOMIC DNA]</scope>
    <source>
        <strain evidence="2 3">KCTC 62186</strain>
    </source>
</reference>
<dbReference type="RefSeq" id="WP_284246118.1">
    <property type="nucleotide sequence ID" value="NZ_BSST01000001.1"/>
</dbReference>
<dbReference type="Pfam" id="PF21880">
    <property type="entry name" value="DUF6916"/>
    <property type="match status" value="1"/>
</dbReference>
<dbReference type="InterPro" id="IPR054209">
    <property type="entry name" value="DUF6916"/>
</dbReference>
<gene>
    <name evidence="2" type="ORF">tinsulaeT_34950</name>
</gene>
<dbReference type="Proteomes" id="UP001157186">
    <property type="component" value="Unassembled WGS sequence"/>
</dbReference>
<proteinExistence type="predicted"/>
<feature type="domain" description="DUF6916" evidence="1">
    <location>
        <begin position="5"/>
        <end position="89"/>
    </location>
</feature>
<name>A0ABQ6H089_9GAMM</name>